<reference evidence="2 3" key="1">
    <citation type="submission" date="2014-04" db="EMBL/GenBank/DDBJ databases">
        <authorList>
            <consortium name="DOE Joint Genome Institute"/>
            <person name="Kuo A."/>
            <person name="Girlanda M."/>
            <person name="Perotto S."/>
            <person name="Kohler A."/>
            <person name="Nagy L.G."/>
            <person name="Floudas D."/>
            <person name="Copeland A."/>
            <person name="Barry K.W."/>
            <person name="Cichocki N."/>
            <person name="Veneault-Fourrey C."/>
            <person name="LaButti K."/>
            <person name="Lindquist E.A."/>
            <person name="Lipzen A."/>
            <person name="Lundell T."/>
            <person name="Morin E."/>
            <person name="Murat C."/>
            <person name="Sun H."/>
            <person name="Tunlid A."/>
            <person name="Henrissat B."/>
            <person name="Grigoriev I.V."/>
            <person name="Hibbett D.S."/>
            <person name="Martin F."/>
            <person name="Nordberg H.P."/>
            <person name="Cantor M.N."/>
            <person name="Hua S.X."/>
        </authorList>
    </citation>
    <scope>NUCLEOTIDE SEQUENCE [LARGE SCALE GENOMIC DNA]</scope>
    <source>
        <strain evidence="2 3">MUT 4182</strain>
    </source>
</reference>
<dbReference type="EMBL" id="KN823036">
    <property type="protein sequence ID" value="KIO25748.1"/>
    <property type="molecule type" value="Genomic_DNA"/>
</dbReference>
<proteinExistence type="predicted"/>
<dbReference type="Proteomes" id="UP000054248">
    <property type="component" value="Unassembled WGS sequence"/>
</dbReference>
<sequence length="435" mass="49382">MASDDNLYPNIIRALDVFHYYQRLVSAFHGHSYSQDHPHDHGHHSGKKDTPSELLAPSVWYSTYISLIRTARAVIDCGSRHQETLTKFCFGLDAALRRVDVVVAELLKSTMDGDKESDLLYKLQKEIEQLLQSIRIDGQQAMIKNPTPRSASTSTSSLLEGLVDNPHNLNDEGIYVVTPIDLEQIADAMEKPEEDVRFAALSLCLDQLPDESVYLTPDYPPKFNLSELTAPLLSYVNTDDSHPLLSMVLGRLIRKSLWRQELKSVDLVKAFQLKTQALLSQRPTFALLEASLNVWHECKASGWEEVAKEWETEKFAQLVDKTLKKISHDQHAASHHGHDHVHDDPEEDHDAASHEKESTPRPHMPHLSLRKSNDTPKDQPVREVMNVPQPYIPHGLVEYANSEAVKNLSAVTTLQETFKIFVTLKDASWWVFHEK</sequence>
<dbReference type="OrthoDB" id="3208903at2759"/>
<name>A0A0C3KWB5_9AGAM</name>
<evidence type="ECO:0000313" key="3">
    <source>
        <dbReference type="Proteomes" id="UP000054248"/>
    </source>
</evidence>
<evidence type="ECO:0000256" key="1">
    <source>
        <dbReference type="SAM" id="MobiDB-lite"/>
    </source>
</evidence>
<dbReference type="AlphaFoldDB" id="A0A0C3KWB5"/>
<feature type="compositionally biased region" description="Basic and acidic residues" evidence="1">
    <location>
        <begin position="371"/>
        <end position="381"/>
    </location>
</feature>
<accession>A0A0C3KWB5</accession>
<evidence type="ECO:0000313" key="2">
    <source>
        <dbReference type="EMBL" id="KIO25748.1"/>
    </source>
</evidence>
<gene>
    <name evidence="2" type="ORF">M407DRAFT_24907</name>
</gene>
<feature type="compositionally biased region" description="Basic and acidic residues" evidence="1">
    <location>
        <begin position="350"/>
        <end position="360"/>
    </location>
</feature>
<protein>
    <submittedName>
        <fullName evidence="2">Uncharacterized protein</fullName>
    </submittedName>
</protein>
<organism evidence="2 3">
    <name type="scientific">Tulasnella calospora MUT 4182</name>
    <dbReference type="NCBI Taxonomy" id="1051891"/>
    <lineage>
        <taxon>Eukaryota</taxon>
        <taxon>Fungi</taxon>
        <taxon>Dikarya</taxon>
        <taxon>Basidiomycota</taxon>
        <taxon>Agaricomycotina</taxon>
        <taxon>Agaricomycetes</taxon>
        <taxon>Cantharellales</taxon>
        <taxon>Tulasnellaceae</taxon>
        <taxon>Tulasnella</taxon>
    </lineage>
</organism>
<reference evidence="3" key="2">
    <citation type="submission" date="2015-01" db="EMBL/GenBank/DDBJ databases">
        <title>Evolutionary Origins and Diversification of the Mycorrhizal Mutualists.</title>
        <authorList>
            <consortium name="DOE Joint Genome Institute"/>
            <consortium name="Mycorrhizal Genomics Consortium"/>
            <person name="Kohler A."/>
            <person name="Kuo A."/>
            <person name="Nagy L.G."/>
            <person name="Floudas D."/>
            <person name="Copeland A."/>
            <person name="Barry K.W."/>
            <person name="Cichocki N."/>
            <person name="Veneault-Fourrey C."/>
            <person name="LaButti K."/>
            <person name="Lindquist E.A."/>
            <person name="Lipzen A."/>
            <person name="Lundell T."/>
            <person name="Morin E."/>
            <person name="Murat C."/>
            <person name="Riley R."/>
            <person name="Ohm R."/>
            <person name="Sun H."/>
            <person name="Tunlid A."/>
            <person name="Henrissat B."/>
            <person name="Grigoriev I.V."/>
            <person name="Hibbett D.S."/>
            <person name="Martin F."/>
        </authorList>
    </citation>
    <scope>NUCLEOTIDE SEQUENCE [LARGE SCALE GENOMIC DNA]</scope>
    <source>
        <strain evidence="3">MUT 4182</strain>
    </source>
</reference>
<dbReference type="HOGENOM" id="CLU_630375_0_0_1"/>
<keyword evidence="3" id="KW-1185">Reference proteome</keyword>
<feature type="region of interest" description="Disordered" evidence="1">
    <location>
        <begin position="326"/>
        <end position="381"/>
    </location>
</feature>